<keyword evidence="8" id="KW-1185">Reference proteome</keyword>
<comment type="subcellular location">
    <subcellularLocation>
        <location evidence="1">Membrane</location>
        <topology evidence="1">Multi-pass membrane protein</topology>
    </subcellularLocation>
</comment>
<dbReference type="GeneID" id="7203871"/>
<name>B5Y5D6_PHATC</name>
<feature type="transmembrane region" description="Helical" evidence="6">
    <location>
        <begin position="267"/>
        <end position="290"/>
    </location>
</feature>
<dbReference type="Proteomes" id="UP000000759">
    <property type="component" value="Chromosome 3"/>
</dbReference>
<dbReference type="PANTHER" id="PTHR42893">
    <property type="entry name" value="PROTEIN DETOXIFICATION 44, CHLOROPLASTIC-RELATED"/>
    <property type="match status" value="1"/>
</dbReference>
<comment type="similarity">
    <text evidence="2">Belongs to the multi antimicrobial extrusion (MATE) (TC 2.A.66.1) family.</text>
</comment>
<dbReference type="InterPro" id="IPR044644">
    <property type="entry name" value="DinF-like"/>
</dbReference>
<dbReference type="EMBL" id="CP001142">
    <property type="protein sequence ID" value="ACI65918.1"/>
    <property type="molecule type" value="Genomic_DNA"/>
</dbReference>
<feature type="transmembrane region" description="Helical" evidence="6">
    <location>
        <begin position="495"/>
        <end position="515"/>
    </location>
</feature>
<dbReference type="PaxDb" id="2850-Phatr44111"/>
<sequence>MKILAKRKSRILDFALVALSASRTHAFLNRVGRRREQANTRGHSSRHRQNQFSRHQCMLFDLTNRHDASLDNEGGQNVTKEVGRTVPFVGRQKTEDADHRALPNKDAVADAGIEVPSVRTILSFAVPAIGVWLCSPLLSMIDTSTVGLFAGTVQQAALNPAVAVTDYSARTMERDRCFNGRPTTARAFLGALHLSLWTGAALGVAVIAFARPMLRGIIGNDVMDPAIFSASMKYVRIRALGMPAAALIGTAQAACLGMKDVKSPLNVILVASVVNLVLDLCLVGLPQPWIGGAAGAAWATLVAQWTAAGLFLQWLGRKPARDVAKMDFEESLKASKRQLQHPNSFSTRGFLSGRINRSAFWKQPESDVKKGFQPYVVPVTTTQVGRCSTYVAMGHVVSSSLGIVPMAANQIVTSIFYTLIPVADSLSLTAQTFLPRISTQPDGPMKAGALQQTILNLSKVAGICGLFLAAVVACIPAGLTLFTADEAVVSLVQELVPILVVIFSLHGVFCGAEGVLLGQRDLGFLGCMYALFFVVVPTLMLRVKAAALRGAPVGLASVWNLFLAYQLFRIATWVSRVAWLQRQTNRRGKEAQTSGRL</sequence>
<reference evidence="7 8" key="1">
    <citation type="journal article" date="2008" name="Nature">
        <title>The Phaeodactylum genome reveals the evolutionary history of diatom genomes.</title>
        <authorList>
            <person name="Bowler C."/>
            <person name="Allen A.E."/>
            <person name="Badger J.H."/>
            <person name="Grimwood J."/>
            <person name="Jabbari K."/>
            <person name="Kuo A."/>
            <person name="Maheswari U."/>
            <person name="Martens C."/>
            <person name="Maumus F."/>
            <person name="Otillar R.P."/>
            <person name="Rayko E."/>
            <person name="Salamov A."/>
            <person name="Vandepoele K."/>
            <person name="Beszteri B."/>
            <person name="Gruber A."/>
            <person name="Heijde M."/>
            <person name="Katinka M."/>
            <person name="Mock T."/>
            <person name="Valentin K."/>
            <person name="Verret F."/>
            <person name="Berges J.A."/>
            <person name="Brownlee C."/>
            <person name="Cadoret J.P."/>
            <person name="Chiovitti A."/>
            <person name="Choi C.J."/>
            <person name="Coesel S."/>
            <person name="De Martino A."/>
            <person name="Detter J.C."/>
            <person name="Durkin C."/>
            <person name="Falciatore A."/>
            <person name="Fournet J."/>
            <person name="Haruta M."/>
            <person name="Huysman M.J."/>
            <person name="Jenkins B.D."/>
            <person name="Jiroutova K."/>
            <person name="Jorgensen R.E."/>
            <person name="Joubert Y."/>
            <person name="Kaplan A."/>
            <person name="Kroger N."/>
            <person name="Kroth P.G."/>
            <person name="La Roche J."/>
            <person name="Lindquist E."/>
            <person name="Lommer M."/>
            <person name="Martin-Jezequel V."/>
            <person name="Lopez P.J."/>
            <person name="Lucas S."/>
            <person name="Mangogna M."/>
            <person name="McGinnis K."/>
            <person name="Medlin L.K."/>
            <person name="Montsant A."/>
            <person name="Oudot-Le Secq M.P."/>
            <person name="Napoli C."/>
            <person name="Obornik M."/>
            <person name="Parker M.S."/>
            <person name="Petit J.L."/>
            <person name="Porcel B.M."/>
            <person name="Poulsen N."/>
            <person name="Robison M."/>
            <person name="Rychlewski L."/>
            <person name="Rynearson T.A."/>
            <person name="Schmutz J."/>
            <person name="Shapiro H."/>
            <person name="Siaut M."/>
            <person name="Stanley M."/>
            <person name="Sussman M.R."/>
            <person name="Taylor A.R."/>
            <person name="Vardi A."/>
            <person name="von Dassow P."/>
            <person name="Vyverman W."/>
            <person name="Willis A."/>
            <person name="Wyrwicz L.S."/>
            <person name="Rokhsar D.S."/>
            <person name="Weissenbach J."/>
            <person name="Armbrust E.V."/>
            <person name="Green B.R."/>
            <person name="Van de Peer Y."/>
            <person name="Grigoriev I.V."/>
        </authorList>
    </citation>
    <scope>NUCLEOTIDE SEQUENCE [LARGE SCALE GENOMIC DNA]</scope>
    <source>
        <strain evidence="7 8">CCAP 1055/1</strain>
    </source>
</reference>
<dbReference type="Pfam" id="PF01554">
    <property type="entry name" value="MatE"/>
    <property type="match status" value="1"/>
</dbReference>
<dbReference type="GO" id="GO:0015297">
    <property type="term" value="F:antiporter activity"/>
    <property type="evidence" value="ECO:0007669"/>
    <property type="project" value="InterPro"/>
</dbReference>
<evidence type="ECO:0000256" key="5">
    <source>
        <dbReference type="ARBA" id="ARBA00023136"/>
    </source>
</evidence>
<evidence type="ECO:0000256" key="6">
    <source>
        <dbReference type="SAM" id="Phobius"/>
    </source>
</evidence>
<dbReference type="eggNOG" id="KOG1347">
    <property type="taxonomic scope" value="Eukaryota"/>
</dbReference>
<dbReference type="AlphaFoldDB" id="B5Y5D6"/>
<organism evidence="7 8">
    <name type="scientific">Phaeodactylum tricornutum (strain CCAP 1055/1)</name>
    <dbReference type="NCBI Taxonomy" id="556484"/>
    <lineage>
        <taxon>Eukaryota</taxon>
        <taxon>Sar</taxon>
        <taxon>Stramenopiles</taxon>
        <taxon>Ochrophyta</taxon>
        <taxon>Bacillariophyta</taxon>
        <taxon>Bacillariophyceae</taxon>
        <taxon>Bacillariophycidae</taxon>
        <taxon>Naviculales</taxon>
        <taxon>Phaeodactylaceae</taxon>
        <taxon>Phaeodactylum</taxon>
    </lineage>
</organism>
<dbReference type="HOGENOM" id="CLU_012893_15_1_1"/>
<dbReference type="RefSeq" id="XP_002186448.1">
    <property type="nucleotide sequence ID" value="XM_002186412.1"/>
</dbReference>
<dbReference type="PANTHER" id="PTHR42893:SF9">
    <property type="entry name" value="PROTEIN DETOXIFICATION 46, CHLOROPLASTIC"/>
    <property type="match status" value="1"/>
</dbReference>
<proteinExistence type="inferred from homology"/>
<reference evidence="8" key="2">
    <citation type="submission" date="2008-08" db="EMBL/GenBank/DDBJ databases">
        <authorList>
            <consortium name="Diatom Consortium"/>
            <person name="Grigoriev I."/>
            <person name="Grimwood J."/>
            <person name="Kuo A."/>
            <person name="Otillar R.P."/>
            <person name="Salamov A."/>
            <person name="Detter J.C."/>
            <person name="Lindquist E."/>
            <person name="Shapiro H."/>
            <person name="Lucas S."/>
            <person name="Glavina del Rio T."/>
            <person name="Pitluck S."/>
            <person name="Rokhsar D."/>
            <person name="Bowler C."/>
        </authorList>
    </citation>
    <scope>GENOME REANNOTATION</scope>
    <source>
        <strain evidence="8">CCAP 1055/1</strain>
    </source>
</reference>
<keyword evidence="4 6" id="KW-1133">Transmembrane helix</keyword>
<dbReference type="InParanoid" id="B5Y5D6"/>
<dbReference type="KEGG" id="pti:PHATR_44111"/>
<dbReference type="GO" id="GO:0042910">
    <property type="term" value="F:xenobiotic transmembrane transporter activity"/>
    <property type="evidence" value="ECO:0007669"/>
    <property type="project" value="InterPro"/>
</dbReference>
<protein>
    <submittedName>
        <fullName evidence="7">Uncharacterized protein</fullName>
    </submittedName>
</protein>
<feature type="transmembrane region" description="Helical" evidence="6">
    <location>
        <begin position="561"/>
        <end position="579"/>
    </location>
</feature>
<keyword evidence="3 6" id="KW-0812">Transmembrane</keyword>
<feature type="transmembrane region" description="Helical" evidence="6">
    <location>
        <begin position="460"/>
        <end position="483"/>
    </location>
</feature>
<evidence type="ECO:0000256" key="4">
    <source>
        <dbReference type="ARBA" id="ARBA00022989"/>
    </source>
</evidence>
<dbReference type="OrthoDB" id="423427at2759"/>
<evidence type="ECO:0000256" key="1">
    <source>
        <dbReference type="ARBA" id="ARBA00004141"/>
    </source>
</evidence>
<evidence type="ECO:0000256" key="2">
    <source>
        <dbReference type="ARBA" id="ARBA00010199"/>
    </source>
</evidence>
<evidence type="ECO:0000313" key="7">
    <source>
        <dbReference type="EMBL" id="ACI65918.1"/>
    </source>
</evidence>
<evidence type="ECO:0000313" key="8">
    <source>
        <dbReference type="Proteomes" id="UP000000759"/>
    </source>
</evidence>
<gene>
    <name evidence="7" type="ORF">PHATR_44111</name>
</gene>
<dbReference type="GO" id="GO:0016020">
    <property type="term" value="C:membrane"/>
    <property type="evidence" value="ECO:0007669"/>
    <property type="project" value="UniProtKB-SubCell"/>
</dbReference>
<feature type="transmembrane region" description="Helical" evidence="6">
    <location>
        <begin position="187"/>
        <end position="210"/>
    </location>
</feature>
<evidence type="ECO:0000256" key="3">
    <source>
        <dbReference type="ARBA" id="ARBA00022692"/>
    </source>
</evidence>
<accession>B5Y5D6</accession>
<feature type="transmembrane region" description="Helical" evidence="6">
    <location>
        <begin position="522"/>
        <end position="541"/>
    </location>
</feature>
<keyword evidence="5 6" id="KW-0472">Membrane</keyword>
<feature type="transmembrane region" description="Helical" evidence="6">
    <location>
        <begin position="296"/>
        <end position="316"/>
    </location>
</feature>
<dbReference type="InterPro" id="IPR002528">
    <property type="entry name" value="MATE_fam"/>
</dbReference>